<evidence type="ECO:0000313" key="3">
    <source>
        <dbReference type="EMBL" id="UOF91539.1"/>
    </source>
</evidence>
<dbReference type="PANTHER" id="PTHR30032:SF4">
    <property type="entry name" value="AMIDASE ENHANCER"/>
    <property type="match status" value="1"/>
</dbReference>
<dbReference type="InterPro" id="IPR014225">
    <property type="entry name" value="Spore_II_D_firmicutes"/>
</dbReference>
<keyword evidence="4" id="KW-1185">Reference proteome</keyword>
<feature type="transmembrane region" description="Helical" evidence="1">
    <location>
        <begin position="7"/>
        <end position="27"/>
    </location>
</feature>
<dbReference type="NCBIfam" id="TIGR02669">
    <property type="entry name" value="SpoIID_LytB"/>
    <property type="match status" value="1"/>
</dbReference>
<reference evidence="3" key="1">
    <citation type="submission" date="2021-12" db="EMBL/GenBank/DDBJ databases">
        <title>Alicyclobacillaceae gen. nov., sp. nov., isolated from chalcocite enrichment system.</title>
        <authorList>
            <person name="Jiang Z."/>
        </authorList>
    </citation>
    <scope>NUCLEOTIDE SEQUENCE</scope>
    <source>
        <strain evidence="3">MYW30-H2</strain>
    </source>
</reference>
<keyword evidence="1" id="KW-0472">Membrane</keyword>
<evidence type="ECO:0000259" key="2">
    <source>
        <dbReference type="Pfam" id="PF08486"/>
    </source>
</evidence>
<sequence length="347" mass="38152">MRRYIGWIVGFMVVSTVIVPSSLVVLLGKKHGAPVPAAAPEQLQTFTGDAQIKVYMTKTGQVVTMPLETYVAGVVAGEMPITFELQALEAQAIAARTRAVNTLINHIAPKLPAAAQAGANITDSYRYDQAYSSDELLRQKWGSDYEANQKKIEQAVNATHGEILTYQGKPIDALYFSTSNGYTEDAKDYWGHDVPYLKSVPSPWDSVAPRFHQETAIPVSTVLEKLHIDSIPASTGNSLPMKVLAESPSKHVLEMQVGDKRFTGRQIREALGLNSTSFTWKVQNREVYFDTSGYGHDTGMSQYGANGMAKEGKTATQILTYYYQGVQITNAYSYLVAANVPVKQQTR</sequence>
<feature type="domain" description="Sporulation stage II protein D amidase enhancer LytB N-terminal" evidence="2">
    <location>
        <begin position="57"/>
        <end position="166"/>
    </location>
</feature>
<keyword evidence="1" id="KW-0812">Transmembrane</keyword>
<protein>
    <submittedName>
        <fullName evidence="3">Stage II sporulation protein D</fullName>
    </submittedName>
</protein>
<dbReference type="Pfam" id="PF08486">
    <property type="entry name" value="SpoIID"/>
    <property type="match status" value="1"/>
</dbReference>
<name>A0ABY4CMH3_9BACL</name>
<dbReference type="EMBL" id="CP089291">
    <property type="protein sequence ID" value="UOF91539.1"/>
    <property type="molecule type" value="Genomic_DNA"/>
</dbReference>
<proteinExistence type="predicted"/>
<dbReference type="RefSeq" id="WP_347438231.1">
    <property type="nucleotide sequence ID" value="NZ_CP089291.1"/>
</dbReference>
<accession>A0ABY4CMH3</accession>
<keyword evidence="1" id="KW-1133">Transmembrane helix</keyword>
<gene>
    <name evidence="3" type="primary">spoIID</name>
    <name evidence="3" type="ORF">LSG31_04610</name>
</gene>
<dbReference type="Proteomes" id="UP000830167">
    <property type="component" value="Chromosome"/>
</dbReference>
<dbReference type="InterPro" id="IPR013486">
    <property type="entry name" value="SpoIID/LytB"/>
</dbReference>
<dbReference type="InterPro" id="IPR051922">
    <property type="entry name" value="Bact_Sporulation_Assoc"/>
</dbReference>
<dbReference type="InterPro" id="IPR013693">
    <property type="entry name" value="SpoIID/LytB_N"/>
</dbReference>
<evidence type="ECO:0000313" key="4">
    <source>
        <dbReference type="Proteomes" id="UP000830167"/>
    </source>
</evidence>
<organism evidence="3 4">
    <name type="scientific">Fodinisporobacter ferrooxydans</name>
    <dbReference type="NCBI Taxonomy" id="2901836"/>
    <lineage>
        <taxon>Bacteria</taxon>
        <taxon>Bacillati</taxon>
        <taxon>Bacillota</taxon>
        <taxon>Bacilli</taxon>
        <taxon>Bacillales</taxon>
        <taxon>Alicyclobacillaceae</taxon>
        <taxon>Fodinisporobacter</taxon>
    </lineage>
</organism>
<dbReference type="PANTHER" id="PTHR30032">
    <property type="entry name" value="N-ACETYLMURAMOYL-L-ALANINE AMIDASE-RELATED"/>
    <property type="match status" value="1"/>
</dbReference>
<dbReference type="NCBIfam" id="TIGR02870">
    <property type="entry name" value="spore_II_D"/>
    <property type="match status" value="1"/>
</dbReference>
<evidence type="ECO:0000256" key="1">
    <source>
        <dbReference type="SAM" id="Phobius"/>
    </source>
</evidence>